<evidence type="ECO:0000313" key="3">
    <source>
        <dbReference type="EMBL" id="GAA3025895.1"/>
    </source>
</evidence>
<evidence type="ECO:0000313" key="4">
    <source>
        <dbReference type="Proteomes" id="UP001501035"/>
    </source>
</evidence>
<name>A0ABN3YD97_9ACTN</name>
<dbReference type="RefSeq" id="WP_290706431.1">
    <property type="nucleotide sequence ID" value="NZ_BAAAVS010000005.1"/>
</dbReference>
<proteinExistence type="inferred from homology"/>
<accession>A0ABN3YD97</accession>
<dbReference type="PRINTS" id="PR00080">
    <property type="entry name" value="SDRFAMILY"/>
</dbReference>
<dbReference type="EMBL" id="BAAAVS010000005">
    <property type="protein sequence ID" value="GAA3025895.1"/>
    <property type="molecule type" value="Genomic_DNA"/>
</dbReference>
<reference evidence="3 4" key="1">
    <citation type="journal article" date="2019" name="Int. J. Syst. Evol. Microbiol.">
        <title>The Global Catalogue of Microorganisms (GCM) 10K type strain sequencing project: providing services to taxonomists for standard genome sequencing and annotation.</title>
        <authorList>
            <consortium name="The Broad Institute Genomics Platform"/>
            <consortium name="The Broad Institute Genome Sequencing Center for Infectious Disease"/>
            <person name="Wu L."/>
            <person name="Ma J."/>
        </authorList>
    </citation>
    <scope>NUCLEOTIDE SEQUENCE [LARGE SCALE GENOMIC DNA]</scope>
    <source>
        <strain evidence="3 4">JCM 14234</strain>
    </source>
</reference>
<keyword evidence="2" id="KW-0560">Oxidoreductase</keyword>
<comment type="caution">
    <text evidence="3">The sequence shown here is derived from an EMBL/GenBank/DDBJ whole genome shotgun (WGS) entry which is preliminary data.</text>
</comment>
<dbReference type="SUPFAM" id="SSF51735">
    <property type="entry name" value="NAD(P)-binding Rossmann-fold domains"/>
    <property type="match status" value="1"/>
</dbReference>
<organism evidence="3 4">
    <name type="scientific">Gordonia defluvii</name>
    <dbReference type="NCBI Taxonomy" id="283718"/>
    <lineage>
        <taxon>Bacteria</taxon>
        <taxon>Bacillati</taxon>
        <taxon>Actinomycetota</taxon>
        <taxon>Actinomycetes</taxon>
        <taxon>Mycobacteriales</taxon>
        <taxon>Gordoniaceae</taxon>
        <taxon>Gordonia</taxon>
    </lineage>
</organism>
<evidence type="ECO:0000256" key="2">
    <source>
        <dbReference type="ARBA" id="ARBA00023002"/>
    </source>
</evidence>
<evidence type="ECO:0000256" key="1">
    <source>
        <dbReference type="ARBA" id="ARBA00006484"/>
    </source>
</evidence>
<dbReference type="Proteomes" id="UP001501035">
    <property type="component" value="Unassembled WGS sequence"/>
</dbReference>
<dbReference type="CDD" id="cd05233">
    <property type="entry name" value="SDR_c"/>
    <property type="match status" value="1"/>
</dbReference>
<dbReference type="PRINTS" id="PR00081">
    <property type="entry name" value="GDHRDH"/>
</dbReference>
<dbReference type="NCBIfam" id="NF005873">
    <property type="entry name" value="PRK07814.1"/>
    <property type="match status" value="1"/>
</dbReference>
<comment type="similarity">
    <text evidence="1">Belongs to the short-chain dehydrogenases/reductases (SDR) family.</text>
</comment>
<dbReference type="PANTHER" id="PTHR43639">
    <property type="entry name" value="OXIDOREDUCTASE, SHORT-CHAIN DEHYDROGENASE/REDUCTASE FAMILY (AFU_ORTHOLOGUE AFUA_5G02870)"/>
    <property type="match status" value="1"/>
</dbReference>
<dbReference type="Pfam" id="PF13561">
    <property type="entry name" value="adh_short_C2"/>
    <property type="match status" value="1"/>
</dbReference>
<dbReference type="InterPro" id="IPR002347">
    <property type="entry name" value="SDR_fam"/>
</dbReference>
<dbReference type="NCBIfam" id="NF005559">
    <property type="entry name" value="PRK07231.1"/>
    <property type="match status" value="1"/>
</dbReference>
<dbReference type="PANTHER" id="PTHR43639:SF1">
    <property type="entry name" value="SHORT-CHAIN DEHYDROGENASE_REDUCTASE FAMILY PROTEIN"/>
    <property type="match status" value="1"/>
</dbReference>
<protein>
    <submittedName>
        <fullName evidence="3">SDR family oxidoreductase</fullName>
    </submittedName>
</protein>
<dbReference type="InterPro" id="IPR036291">
    <property type="entry name" value="NAD(P)-bd_dom_sf"/>
</dbReference>
<keyword evidence="4" id="KW-1185">Reference proteome</keyword>
<sequence>MILDLFRLDGRTAIVTGAGRGLGAAIAIGFAEAGADVVISARTADDLESVAEAIAKAGRRAIVVPADLSAAEPDLLVNAAMNELGRVDILVNNVGGAYPKALMETRGKDLDRAFNFNVTVAHEILVAAVPALVKSPHGGSVINITSAVGRLPGRGFGVYGTVKAALAHYTRVAALDLNPRIRVNAIAPGAILTSALEMVAADDAMRKPIEDRTPLHRLGRPEEIAAAALFLASDAGAYLTGKILEVDGGLLAPNFDLPLPDL</sequence>
<dbReference type="Gene3D" id="3.40.50.720">
    <property type="entry name" value="NAD(P)-binding Rossmann-like Domain"/>
    <property type="match status" value="1"/>
</dbReference>
<gene>
    <name evidence="3" type="ORF">GCM10010528_04640</name>
</gene>